<name>A0ABY2FF43_9ACTN</name>
<dbReference type="Gene3D" id="3.40.50.620">
    <property type="entry name" value="HUPs"/>
    <property type="match status" value="1"/>
</dbReference>
<organism evidence="13 14">
    <name type="scientific">Kribbella pratensis</name>
    <dbReference type="NCBI Taxonomy" id="2512112"/>
    <lineage>
        <taxon>Bacteria</taxon>
        <taxon>Bacillati</taxon>
        <taxon>Actinomycetota</taxon>
        <taxon>Actinomycetes</taxon>
        <taxon>Propionibacteriales</taxon>
        <taxon>Kribbellaceae</taxon>
        <taxon>Kribbella</taxon>
    </lineage>
</organism>
<evidence type="ECO:0000259" key="12">
    <source>
        <dbReference type="Pfam" id="PF23493"/>
    </source>
</evidence>
<dbReference type="HAMAP" id="MF_00041">
    <property type="entry name" value="Cys_tRNA_synth"/>
    <property type="match status" value="1"/>
</dbReference>
<feature type="domain" description="tRNA synthetases class I catalytic" evidence="11">
    <location>
        <begin position="36"/>
        <end position="347"/>
    </location>
</feature>
<evidence type="ECO:0000256" key="2">
    <source>
        <dbReference type="ARBA" id="ARBA00022598"/>
    </source>
</evidence>
<evidence type="ECO:0000313" key="14">
    <source>
        <dbReference type="Proteomes" id="UP000295060"/>
    </source>
</evidence>
<evidence type="ECO:0000256" key="9">
    <source>
        <dbReference type="ARBA" id="ARBA00047398"/>
    </source>
</evidence>
<comment type="cofactor">
    <cofactor evidence="10">
        <name>Zn(2+)</name>
        <dbReference type="ChEBI" id="CHEBI:29105"/>
    </cofactor>
    <text evidence="10">Binds 1 zinc ion per subunit.</text>
</comment>
<dbReference type="InterPro" id="IPR024909">
    <property type="entry name" value="Cys-tRNA/MSH_ligase"/>
</dbReference>
<dbReference type="EMBL" id="SODU01000002">
    <property type="protein sequence ID" value="TDW89755.1"/>
    <property type="molecule type" value="Genomic_DNA"/>
</dbReference>
<keyword evidence="5 10" id="KW-0862">Zinc</keyword>
<comment type="subcellular location">
    <subcellularLocation>
        <location evidence="10">Cytoplasm</location>
    </subcellularLocation>
</comment>
<comment type="caution">
    <text evidence="10">Lacks conserved residue(s) required for the propagation of feature annotation.</text>
</comment>
<feature type="binding site" evidence="10">
    <location>
        <position position="47"/>
    </location>
    <ligand>
        <name>Zn(2+)</name>
        <dbReference type="ChEBI" id="CHEBI:29105"/>
    </ligand>
</feature>
<evidence type="ECO:0000256" key="10">
    <source>
        <dbReference type="HAMAP-Rule" id="MF_00041"/>
    </source>
</evidence>
<dbReference type="Pfam" id="PF23493">
    <property type="entry name" value="CysS_C"/>
    <property type="match status" value="1"/>
</dbReference>
<keyword evidence="10" id="KW-0963">Cytoplasm</keyword>
<dbReference type="PANTHER" id="PTHR10890:SF3">
    <property type="entry name" value="CYSTEINE--TRNA LIGASE, CYTOPLASMIC"/>
    <property type="match status" value="1"/>
</dbReference>
<dbReference type="InterPro" id="IPR009080">
    <property type="entry name" value="tRNAsynth_Ia_anticodon-bd"/>
</dbReference>
<keyword evidence="2 10" id="KW-0436">Ligase</keyword>
<dbReference type="Pfam" id="PF01406">
    <property type="entry name" value="tRNA-synt_1e"/>
    <property type="match status" value="1"/>
</dbReference>
<evidence type="ECO:0000256" key="5">
    <source>
        <dbReference type="ARBA" id="ARBA00022833"/>
    </source>
</evidence>
<dbReference type="CDD" id="cd00672">
    <property type="entry name" value="CysRS_core"/>
    <property type="match status" value="1"/>
</dbReference>
<dbReference type="SUPFAM" id="SSF47323">
    <property type="entry name" value="Anticodon-binding domain of a subclass of class I aminoacyl-tRNA synthetases"/>
    <property type="match status" value="1"/>
</dbReference>
<dbReference type="Proteomes" id="UP000295060">
    <property type="component" value="Unassembled WGS sequence"/>
</dbReference>
<protein>
    <recommendedName>
        <fullName evidence="10">Cysteine--tRNA ligase</fullName>
        <ecNumber evidence="10">6.1.1.16</ecNumber>
    </recommendedName>
    <alternativeName>
        <fullName evidence="10">Cysteinyl-tRNA synthetase</fullName>
        <shortName evidence="10">CysRS</shortName>
    </alternativeName>
</protein>
<feature type="binding site" evidence="10">
    <location>
        <position position="302"/>
    </location>
    <ligand>
        <name>ATP</name>
        <dbReference type="ChEBI" id="CHEBI:30616"/>
    </ligand>
</feature>
<dbReference type="InterPro" id="IPR056411">
    <property type="entry name" value="CysS_C"/>
</dbReference>
<keyword evidence="3 10" id="KW-0479">Metal-binding</keyword>
<dbReference type="NCBIfam" id="TIGR00435">
    <property type="entry name" value="cysS"/>
    <property type="match status" value="1"/>
</dbReference>
<reference evidence="13 14" key="1">
    <citation type="submission" date="2019-03" db="EMBL/GenBank/DDBJ databases">
        <title>Genomic Encyclopedia of Type Strains, Phase III (KMG-III): the genomes of soil and plant-associated and newly described type strains.</title>
        <authorList>
            <person name="Whitman W."/>
        </authorList>
    </citation>
    <scope>NUCLEOTIDE SEQUENCE [LARGE SCALE GENOMIC DNA]</scope>
    <source>
        <strain evidence="13 14">VKMAc-2574</strain>
    </source>
</reference>
<feature type="domain" description="Cysteinyl-tRNA ligase anticodon binding" evidence="12">
    <location>
        <begin position="456"/>
        <end position="500"/>
    </location>
</feature>
<evidence type="ECO:0000256" key="6">
    <source>
        <dbReference type="ARBA" id="ARBA00022840"/>
    </source>
</evidence>
<keyword evidence="8 10" id="KW-0030">Aminoacyl-tRNA synthetase</keyword>
<evidence type="ECO:0000256" key="4">
    <source>
        <dbReference type="ARBA" id="ARBA00022741"/>
    </source>
</evidence>
<keyword evidence="7 10" id="KW-0648">Protein biosynthesis</keyword>
<dbReference type="Gene3D" id="1.20.120.1910">
    <property type="entry name" value="Cysteine-tRNA ligase, C-terminal anti-codon recognition domain"/>
    <property type="match status" value="1"/>
</dbReference>
<keyword evidence="6 10" id="KW-0067">ATP-binding</keyword>
<feature type="binding site" evidence="10">
    <location>
        <position position="269"/>
    </location>
    <ligand>
        <name>Zn(2+)</name>
        <dbReference type="ChEBI" id="CHEBI:29105"/>
    </ligand>
</feature>
<evidence type="ECO:0000256" key="1">
    <source>
        <dbReference type="ARBA" id="ARBA00011245"/>
    </source>
</evidence>
<feature type="short sequence motif" description="'HIGH' region" evidence="10">
    <location>
        <begin position="49"/>
        <end position="59"/>
    </location>
</feature>
<evidence type="ECO:0000256" key="3">
    <source>
        <dbReference type="ARBA" id="ARBA00022723"/>
    </source>
</evidence>
<dbReference type="SUPFAM" id="SSF52374">
    <property type="entry name" value="Nucleotidylyl transferase"/>
    <property type="match status" value="1"/>
</dbReference>
<feature type="binding site" evidence="10">
    <location>
        <position position="240"/>
    </location>
    <ligand>
        <name>Zn(2+)</name>
        <dbReference type="ChEBI" id="CHEBI:29105"/>
    </ligand>
</feature>
<feature type="binding site" evidence="10">
    <location>
        <position position="265"/>
    </location>
    <ligand>
        <name>Zn(2+)</name>
        <dbReference type="ChEBI" id="CHEBI:29105"/>
    </ligand>
</feature>
<keyword evidence="4 10" id="KW-0547">Nucleotide-binding</keyword>
<evidence type="ECO:0000256" key="8">
    <source>
        <dbReference type="ARBA" id="ARBA00023146"/>
    </source>
</evidence>
<keyword evidence="14" id="KW-1185">Reference proteome</keyword>
<dbReference type="PANTHER" id="PTHR10890">
    <property type="entry name" value="CYSTEINYL-TRNA SYNTHETASE"/>
    <property type="match status" value="1"/>
</dbReference>
<evidence type="ECO:0000256" key="7">
    <source>
        <dbReference type="ARBA" id="ARBA00022917"/>
    </source>
</evidence>
<comment type="subunit">
    <text evidence="1 10">Monomer.</text>
</comment>
<evidence type="ECO:0000259" key="11">
    <source>
        <dbReference type="Pfam" id="PF01406"/>
    </source>
</evidence>
<comment type="caution">
    <text evidence="13">The sequence shown here is derived from an EMBL/GenBank/DDBJ whole genome shotgun (WGS) entry which is preliminary data.</text>
</comment>
<gene>
    <name evidence="10" type="primary">cysS</name>
    <name evidence="13" type="ORF">EV137_3555</name>
</gene>
<comment type="catalytic activity">
    <reaction evidence="9 10">
        <text>tRNA(Cys) + L-cysteine + ATP = L-cysteinyl-tRNA(Cys) + AMP + diphosphate</text>
        <dbReference type="Rhea" id="RHEA:17773"/>
        <dbReference type="Rhea" id="RHEA-COMP:9661"/>
        <dbReference type="Rhea" id="RHEA-COMP:9679"/>
        <dbReference type="ChEBI" id="CHEBI:30616"/>
        <dbReference type="ChEBI" id="CHEBI:33019"/>
        <dbReference type="ChEBI" id="CHEBI:35235"/>
        <dbReference type="ChEBI" id="CHEBI:78442"/>
        <dbReference type="ChEBI" id="CHEBI:78517"/>
        <dbReference type="ChEBI" id="CHEBI:456215"/>
        <dbReference type="EC" id="6.1.1.16"/>
    </reaction>
</comment>
<dbReference type="InterPro" id="IPR014729">
    <property type="entry name" value="Rossmann-like_a/b/a_fold"/>
</dbReference>
<evidence type="ECO:0000313" key="13">
    <source>
        <dbReference type="EMBL" id="TDW89755.1"/>
    </source>
</evidence>
<dbReference type="EC" id="6.1.1.16" evidence="10"/>
<comment type="similarity">
    <text evidence="10">Belongs to the class-I aminoacyl-tRNA synthetase family.</text>
</comment>
<sequence>MPSPEPSHTPTGSIARVTVPLRLFNSLGRRVEDFTPGTDGIVRLYSCGPTVYSYAHIGNLRAYTFADTLRRALLWKGLQVEHVINITDVGHAVAEAELGEDKLEVAAARERRSVEEIAAMYTEAFFADLTALNILPAHHYPRATQYVEQMIAFAERLVERGFTYEIESGLYFDTSKDPTYGQLGLIDVSGQLEGARVEEVPGRRAKTDFALWRAEAPGQLRAMRWNSPWGWGAPGWHLECSVMSILLLGEHFDIHTGGVDHRQLHHVNEIAQSEAYLGDGQPWVKFWLHNEFLQLGSAKISKSAGHILTVSDLAEQGFHPLAYRLFLLGGHYRAQLEFTMAGLDSAQSTLRRLVRRTSSLGELPSVTTADEARAAAGDDAAAIAVIDQIDDAISSDLNTPRVLALLQESLRDQALSEAGQRAVVAACAAVLGLPFGQLTPADVEPVATGLPELDEAAVDQLVADREAARAARDWARADALRAELTELGVQVTDTADGPTWTRIS</sequence>
<proteinExistence type="inferred from homology"/>
<accession>A0ABY2FF43</accession>
<dbReference type="PRINTS" id="PR00983">
    <property type="entry name" value="TRNASYNTHCYS"/>
</dbReference>
<dbReference type="InterPro" id="IPR032678">
    <property type="entry name" value="tRNA-synt_1_cat_dom"/>
</dbReference>
<dbReference type="InterPro" id="IPR015803">
    <property type="entry name" value="Cys-tRNA-ligase"/>
</dbReference>